<dbReference type="AlphaFoldDB" id="A0A336NBA9"/>
<accession>A0A336NBA9</accession>
<organism evidence="1 2">
    <name type="scientific">Bartonella grahamii</name>
    <dbReference type="NCBI Taxonomy" id="33045"/>
    <lineage>
        <taxon>Bacteria</taxon>
        <taxon>Pseudomonadati</taxon>
        <taxon>Pseudomonadota</taxon>
        <taxon>Alphaproteobacteria</taxon>
        <taxon>Hyphomicrobiales</taxon>
        <taxon>Bartonellaceae</taxon>
        <taxon>Bartonella</taxon>
    </lineage>
</organism>
<dbReference type="Proteomes" id="UP000253846">
    <property type="component" value="Unassembled WGS sequence"/>
</dbReference>
<evidence type="ECO:0000313" key="1">
    <source>
        <dbReference type="EMBL" id="SSZ39385.1"/>
    </source>
</evidence>
<reference evidence="1 2" key="1">
    <citation type="submission" date="2018-06" db="EMBL/GenBank/DDBJ databases">
        <authorList>
            <consortium name="Pathogen Informatics"/>
            <person name="Doyle S."/>
        </authorList>
    </citation>
    <scope>NUCLEOTIDE SEQUENCE [LARGE SCALE GENOMIC DNA]</scope>
    <source>
        <strain evidence="1 2">NCTC12860</strain>
    </source>
</reference>
<name>A0A336NBA9_BARGR</name>
<gene>
    <name evidence="1" type="ORF">NCTC12860_00597</name>
</gene>
<sequence length="35" mass="3482">MVGLCGGGGCVVRVVWWGCGGGGCDGEAVVVGLWW</sequence>
<protein>
    <submittedName>
        <fullName evidence="1">Uncharacterized protein</fullName>
    </submittedName>
</protein>
<evidence type="ECO:0000313" key="2">
    <source>
        <dbReference type="Proteomes" id="UP000253846"/>
    </source>
</evidence>
<dbReference type="EMBL" id="UFTD01000001">
    <property type="protein sequence ID" value="SSZ39385.1"/>
    <property type="molecule type" value="Genomic_DNA"/>
</dbReference>
<proteinExistence type="predicted"/>